<dbReference type="GeneID" id="67211500"/>
<feature type="region of interest" description="Disordered" evidence="1">
    <location>
        <begin position="1"/>
        <end position="27"/>
    </location>
</feature>
<evidence type="ECO:0000256" key="1">
    <source>
        <dbReference type="SAM" id="MobiDB-lite"/>
    </source>
</evidence>
<evidence type="ECO:0000313" key="3">
    <source>
        <dbReference type="Proteomes" id="UP001589595"/>
    </source>
</evidence>
<feature type="compositionally biased region" description="Polar residues" evidence="1">
    <location>
        <begin position="1"/>
        <end position="10"/>
    </location>
</feature>
<sequence>MTMVDGTSSGRDAETSRLEALKRARKRRPWTDELVIECASNPVGFKDQLPACTACSEPCEADEVCATAVAKSERLFESMSRQQAYHLVESAMKRLRTRGEAEYRDTDSERPNSFVALRAEEPVERESDDEPARDERSGGRPDQQFEHQARENINE</sequence>
<accession>A0ABD5MHT8</accession>
<proteinExistence type="predicted"/>
<feature type="compositionally biased region" description="Basic and acidic residues" evidence="1">
    <location>
        <begin position="97"/>
        <end position="110"/>
    </location>
</feature>
<name>A0ABD5MHT8_9EURY</name>
<reference evidence="2" key="1">
    <citation type="submission" date="2024-09" db="EMBL/GenBank/DDBJ databases">
        <authorList>
            <person name="Sun Q."/>
        </authorList>
    </citation>
    <scope>NUCLEOTIDE SEQUENCE [LARGE SCALE GENOMIC DNA]</scope>
    <source>
        <strain evidence="2">JCM 31273</strain>
    </source>
</reference>
<dbReference type="RefSeq" id="WP_225935109.1">
    <property type="nucleotide sequence ID" value="NZ_CP082286.1"/>
</dbReference>
<feature type="compositionally biased region" description="Basic and acidic residues" evidence="1">
    <location>
        <begin position="11"/>
        <end position="22"/>
    </location>
</feature>
<keyword evidence="3" id="KW-1185">Reference proteome</keyword>
<organism evidence="2 3">
    <name type="scientific">Halobaculum roseum</name>
    <dbReference type="NCBI Taxonomy" id="2175149"/>
    <lineage>
        <taxon>Archaea</taxon>
        <taxon>Methanobacteriati</taxon>
        <taxon>Methanobacteriota</taxon>
        <taxon>Stenosarchaea group</taxon>
        <taxon>Halobacteria</taxon>
        <taxon>Halobacteriales</taxon>
        <taxon>Haloferacaceae</taxon>
        <taxon>Halobaculum</taxon>
    </lineage>
</organism>
<comment type="caution">
    <text evidence="2">The sequence shown here is derived from an EMBL/GenBank/DDBJ whole genome shotgun (WGS) entry which is preliminary data.</text>
</comment>
<feature type="compositionally biased region" description="Basic and acidic residues" evidence="1">
    <location>
        <begin position="133"/>
        <end position="155"/>
    </location>
</feature>
<gene>
    <name evidence="2" type="ORF">ACFFOL_04020</name>
</gene>
<dbReference type="Proteomes" id="UP001589595">
    <property type="component" value="Unassembled WGS sequence"/>
</dbReference>
<dbReference type="EMBL" id="JBHMAJ010000002">
    <property type="protein sequence ID" value="MFB9823354.1"/>
    <property type="molecule type" value="Genomic_DNA"/>
</dbReference>
<dbReference type="AlphaFoldDB" id="A0ABD5MHT8"/>
<protein>
    <submittedName>
        <fullName evidence="2">Uncharacterized protein</fullName>
    </submittedName>
</protein>
<feature type="region of interest" description="Disordered" evidence="1">
    <location>
        <begin position="97"/>
        <end position="155"/>
    </location>
</feature>
<evidence type="ECO:0000313" key="2">
    <source>
        <dbReference type="EMBL" id="MFB9823354.1"/>
    </source>
</evidence>